<reference evidence="3" key="2">
    <citation type="journal article" date="2015" name="Fish Shellfish Immunol.">
        <title>Early steps in the European eel (Anguilla anguilla)-Vibrio vulnificus interaction in the gills: Role of the RtxA13 toxin.</title>
        <authorList>
            <person name="Callol A."/>
            <person name="Pajuelo D."/>
            <person name="Ebbesson L."/>
            <person name="Teles M."/>
            <person name="MacKenzie S."/>
            <person name="Amaro C."/>
        </authorList>
    </citation>
    <scope>NUCLEOTIDE SEQUENCE</scope>
</reference>
<protein>
    <submittedName>
        <fullName evidence="3">Uncharacterized protein</fullName>
    </submittedName>
</protein>
<organism evidence="3">
    <name type="scientific">Anguilla anguilla</name>
    <name type="common">European freshwater eel</name>
    <name type="synonym">Muraena anguilla</name>
    <dbReference type="NCBI Taxonomy" id="7936"/>
    <lineage>
        <taxon>Eukaryota</taxon>
        <taxon>Metazoa</taxon>
        <taxon>Chordata</taxon>
        <taxon>Craniata</taxon>
        <taxon>Vertebrata</taxon>
        <taxon>Euteleostomi</taxon>
        <taxon>Actinopterygii</taxon>
        <taxon>Neopterygii</taxon>
        <taxon>Teleostei</taxon>
        <taxon>Anguilliformes</taxon>
        <taxon>Anguillidae</taxon>
        <taxon>Anguilla</taxon>
    </lineage>
</organism>
<feature type="signal peptide" evidence="2">
    <location>
        <begin position="1"/>
        <end position="19"/>
    </location>
</feature>
<reference evidence="3" key="1">
    <citation type="submission" date="2014-11" db="EMBL/GenBank/DDBJ databases">
        <authorList>
            <person name="Amaro Gonzalez C."/>
        </authorList>
    </citation>
    <scope>NUCLEOTIDE SEQUENCE</scope>
</reference>
<evidence type="ECO:0000256" key="2">
    <source>
        <dbReference type="SAM" id="SignalP"/>
    </source>
</evidence>
<evidence type="ECO:0000256" key="1">
    <source>
        <dbReference type="SAM" id="MobiDB-lite"/>
    </source>
</evidence>
<sequence length="58" mass="6209">MGSCCLCLVFLSETQHAHTLHLLADVQQVKVNHITQQPQHSGAVPGGDTHPTQPAGRL</sequence>
<keyword evidence="2" id="KW-0732">Signal</keyword>
<dbReference type="AlphaFoldDB" id="A0A0E9QL94"/>
<dbReference type="EMBL" id="GBXM01091462">
    <property type="protein sequence ID" value="JAH17115.1"/>
    <property type="molecule type" value="Transcribed_RNA"/>
</dbReference>
<evidence type="ECO:0000313" key="3">
    <source>
        <dbReference type="EMBL" id="JAH17115.1"/>
    </source>
</evidence>
<accession>A0A0E9QL94</accession>
<feature type="chain" id="PRO_5002431465" evidence="2">
    <location>
        <begin position="20"/>
        <end position="58"/>
    </location>
</feature>
<proteinExistence type="predicted"/>
<feature type="region of interest" description="Disordered" evidence="1">
    <location>
        <begin position="34"/>
        <end position="58"/>
    </location>
</feature>
<name>A0A0E9QL94_ANGAN</name>